<dbReference type="Proteomes" id="UP000019812">
    <property type="component" value="Unassembled WGS sequence"/>
</dbReference>
<accession>A0A084XW38</accession>
<proteinExistence type="predicted"/>
<gene>
    <name evidence="1" type="ORF">CAPSK01_003946</name>
</gene>
<comment type="caution">
    <text evidence="1">The sequence shown here is derived from an EMBL/GenBank/DDBJ whole genome shotgun (WGS) entry which is preliminary data.</text>
</comment>
<dbReference type="EMBL" id="JDSS02000038">
    <property type="protein sequence ID" value="KFB66682.1"/>
    <property type="molecule type" value="Genomic_DNA"/>
</dbReference>
<protein>
    <submittedName>
        <fullName evidence="1">Uncharacterized protein</fullName>
    </submittedName>
</protein>
<reference evidence="1 2" key="1">
    <citation type="submission" date="2014-07" db="EMBL/GenBank/DDBJ databases">
        <title>Expanding our view of genomic diversity in Candidatus Accumulibacter clades.</title>
        <authorList>
            <person name="Skennerton C.T."/>
            <person name="Barr J.J."/>
            <person name="Slater F.R."/>
            <person name="Bond P.L."/>
            <person name="Tyson G.W."/>
        </authorList>
    </citation>
    <scope>NUCLEOTIDE SEQUENCE [LARGE SCALE GENOMIC DNA]</scope>
    <source>
        <strain evidence="2">SK-01</strain>
    </source>
</reference>
<name>A0A084XW38_9PROT</name>
<dbReference type="STRING" id="1457154.CAPSK01_003946"/>
<evidence type="ECO:0000313" key="1">
    <source>
        <dbReference type="EMBL" id="KFB66682.1"/>
    </source>
</evidence>
<dbReference type="AlphaFoldDB" id="A0A084XW38"/>
<organism evidence="1 2">
    <name type="scientific">Candidatus Accumulibacter vicinus</name>
    <dbReference type="NCBI Taxonomy" id="2954382"/>
    <lineage>
        <taxon>Bacteria</taxon>
        <taxon>Pseudomonadati</taxon>
        <taxon>Pseudomonadota</taxon>
        <taxon>Betaproteobacteria</taxon>
        <taxon>Candidatus Accumulibacter</taxon>
    </lineage>
</organism>
<evidence type="ECO:0000313" key="2">
    <source>
        <dbReference type="Proteomes" id="UP000019812"/>
    </source>
</evidence>
<sequence>MKHDMEQGMRYIVTKDSNDGTFVVGDKVELLHDNAVGNWTVGGWIDAVDVPEATAGMEVEIDIVWLNRKKDVLQKQLDQLNRKVQDAK</sequence>
<dbReference type="RefSeq" id="WP_273703927.1">
    <property type="nucleotide sequence ID" value="NZ_JDSS02000038.1"/>
</dbReference>